<name>A0ABD6EC89_9BILA</name>
<dbReference type="EMBL" id="JBGFUD010002479">
    <property type="protein sequence ID" value="MFH4977648.1"/>
    <property type="molecule type" value="Genomic_DNA"/>
</dbReference>
<proteinExistence type="predicted"/>
<dbReference type="InterPro" id="IPR003958">
    <property type="entry name" value="CBFA_NFYB_domain"/>
</dbReference>
<feature type="domain" description="Transcription factor CBF/NF-Y/archaeal histone" evidence="3">
    <location>
        <begin position="28"/>
        <end position="91"/>
    </location>
</feature>
<protein>
    <recommendedName>
        <fullName evidence="3">Transcription factor CBF/NF-Y/archaeal histone domain-containing protein</fullName>
    </recommendedName>
</protein>
<evidence type="ECO:0000259" key="3">
    <source>
        <dbReference type="Pfam" id="PF00808"/>
    </source>
</evidence>
<comment type="caution">
    <text evidence="4">The sequence shown here is derived from an EMBL/GenBank/DDBJ whole genome shotgun (WGS) entry which is preliminary data.</text>
</comment>
<evidence type="ECO:0000256" key="1">
    <source>
        <dbReference type="ARBA" id="ARBA00004123"/>
    </source>
</evidence>
<dbReference type="Pfam" id="PF00808">
    <property type="entry name" value="CBFD_NFYB_HMF"/>
    <property type="match status" value="1"/>
</dbReference>
<keyword evidence="2" id="KW-0539">Nucleus</keyword>
<organism evidence="4 5">
    <name type="scientific">Gnathostoma spinigerum</name>
    <dbReference type="NCBI Taxonomy" id="75299"/>
    <lineage>
        <taxon>Eukaryota</taxon>
        <taxon>Metazoa</taxon>
        <taxon>Ecdysozoa</taxon>
        <taxon>Nematoda</taxon>
        <taxon>Chromadorea</taxon>
        <taxon>Rhabditida</taxon>
        <taxon>Spirurina</taxon>
        <taxon>Gnathostomatomorpha</taxon>
        <taxon>Gnathostomatoidea</taxon>
        <taxon>Gnathostomatidae</taxon>
        <taxon>Gnathostoma</taxon>
    </lineage>
</organism>
<dbReference type="PANTHER" id="PTHR10252">
    <property type="entry name" value="HISTONE-LIKE TRANSCRIPTION FACTOR CCAAT-RELATED"/>
    <property type="match status" value="1"/>
</dbReference>
<keyword evidence="5" id="KW-1185">Reference proteome</keyword>
<dbReference type="InterPro" id="IPR050568">
    <property type="entry name" value="Transcr_DNA_Rep_Reg"/>
</dbReference>
<evidence type="ECO:0000256" key="2">
    <source>
        <dbReference type="ARBA" id="ARBA00023242"/>
    </source>
</evidence>
<dbReference type="Proteomes" id="UP001608902">
    <property type="component" value="Unassembled WGS sequence"/>
</dbReference>
<gene>
    <name evidence="4" type="ORF">AB6A40_004357</name>
</gene>
<accession>A0ABD6EC89</accession>
<sequence length="167" mass="18820">MATEMEIDKEHDNILEEIEEDQQNFNTRLPLSKVKRICKLDPDLHLISSEAVHVLTIATEAFIGLLAKAAYQQTTFEKKKTIQLKDVEVCISSHTTFEFLEGALDGWPDFSSKRKSAIILRGESGNRPVMNSNIDDAENDIRQEMDSITNIVVKDLEDIVPSSTSVK</sequence>
<dbReference type="InterPro" id="IPR009072">
    <property type="entry name" value="Histone-fold"/>
</dbReference>
<dbReference type="AlphaFoldDB" id="A0ABD6EC89"/>
<reference evidence="4 5" key="1">
    <citation type="submission" date="2024-08" db="EMBL/GenBank/DDBJ databases">
        <title>Gnathostoma spinigerum genome.</title>
        <authorList>
            <person name="Gonzalez-Bertolin B."/>
            <person name="Monzon S."/>
            <person name="Zaballos A."/>
            <person name="Jimenez P."/>
            <person name="Dekumyoy P."/>
            <person name="Varona S."/>
            <person name="Cuesta I."/>
            <person name="Sumanam S."/>
            <person name="Adisakwattana P."/>
            <person name="Gasser R.B."/>
            <person name="Hernandez-Gonzalez A."/>
            <person name="Young N.D."/>
            <person name="Perteguer M.J."/>
        </authorList>
    </citation>
    <scope>NUCLEOTIDE SEQUENCE [LARGE SCALE GENOMIC DNA]</scope>
    <source>
        <strain evidence="4">AL3</strain>
        <tissue evidence="4">Liver</tissue>
    </source>
</reference>
<comment type="subcellular location">
    <subcellularLocation>
        <location evidence="1">Nucleus</location>
    </subcellularLocation>
</comment>
<dbReference type="CDD" id="cd22929">
    <property type="entry name" value="HFD_POLE4-like"/>
    <property type="match status" value="1"/>
</dbReference>
<dbReference type="PANTHER" id="PTHR10252:SF79">
    <property type="entry name" value="DNA POLYMERASE EPSILON SUBUNIT 4"/>
    <property type="match status" value="1"/>
</dbReference>
<dbReference type="GO" id="GO:0005634">
    <property type="term" value="C:nucleus"/>
    <property type="evidence" value="ECO:0007669"/>
    <property type="project" value="UniProtKB-SubCell"/>
</dbReference>
<evidence type="ECO:0000313" key="4">
    <source>
        <dbReference type="EMBL" id="MFH4977648.1"/>
    </source>
</evidence>
<dbReference type="SUPFAM" id="SSF47113">
    <property type="entry name" value="Histone-fold"/>
    <property type="match status" value="1"/>
</dbReference>
<dbReference type="Gene3D" id="1.10.20.10">
    <property type="entry name" value="Histone, subunit A"/>
    <property type="match status" value="1"/>
</dbReference>
<evidence type="ECO:0000313" key="5">
    <source>
        <dbReference type="Proteomes" id="UP001608902"/>
    </source>
</evidence>